<proteinExistence type="predicted"/>
<organism evidence="1 2">
    <name type="scientific">Ficus carica</name>
    <name type="common">Common fig</name>
    <dbReference type="NCBI Taxonomy" id="3494"/>
    <lineage>
        <taxon>Eukaryota</taxon>
        <taxon>Viridiplantae</taxon>
        <taxon>Streptophyta</taxon>
        <taxon>Embryophyta</taxon>
        <taxon>Tracheophyta</taxon>
        <taxon>Spermatophyta</taxon>
        <taxon>Magnoliopsida</taxon>
        <taxon>eudicotyledons</taxon>
        <taxon>Gunneridae</taxon>
        <taxon>Pentapetalae</taxon>
        <taxon>rosids</taxon>
        <taxon>fabids</taxon>
        <taxon>Rosales</taxon>
        <taxon>Moraceae</taxon>
        <taxon>Ficeae</taxon>
        <taxon>Ficus</taxon>
    </lineage>
</organism>
<keyword evidence="2" id="KW-1185">Reference proteome</keyword>
<protein>
    <submittedName>
        <fullName evidence="1">Uncharacterized protein</fullName>
    </submittedName>
</protein>
<evidence type="ECO:0000313" key="2">
    <source>
        <dbReference type="Proteomes" id="UP001187192"/>
    </source>
</evidence>
<reference evidence="1" key="1">
    <citation type="submission" date="2023-07" db="EMBL/GenBank/DDBJ databases">
        <title>draft genome sequence of fig (Ficus carica).</title>
        <authorList>
            <person name="Takahashi T."/>
            <person name="Nishimura K."/>
        </authorList>
    </citation>
    <scope>NUCLEOTIDE SEQUENCE</scope>
</reference>
<dbReference type="AlphaFoldDB" id="A0AA88E8F6"/>
<accession>A0AA88E8F6</accession>
<sequence length="312" mass="34152">MRRSRSLNGLISPLGVSISSILKMVVTTAGIPPIARTHSPTNPYTLDGYQDCPFDFQPGEGVHEQDVDGTLVVDQNTSNNAIDYLDFSDQVIVMWVEELVGFIVSKGIASSATCCITNGRSPKNGMDNVLKLSGIGLVIRPRSRVWSDLTGSIGPTCRVLILVPMGTVCHDRRGGPEAVPFRRSGSLLCGYFGLICPVLLGLVLPIRKGWGNIISDCPKQFFVLDSFSKSLSEGVILTCMTALSKRSRYPFKVSFSPCLILKKYKVSFFKVFALRNTAKKASNNCLNESIVLGISLQYHYRAVPVRVKQKAL</sequence>
<comment type="caution">
    <text evidence="1">The sequence shown here is derived from an EMBL/GenBank/DDBJ whole genome shotgun (WGS) entry which is preliminary data.</text>
</comment>
<dbReference type="EMBL" id="BTGU01000479">
    <property type="protein sequence ID" value="GMN67636.1"/>
    <property type="molecule type" value="Genomic_DNA"/>
</dbReference>
<gene>
    <name evidence="1" type="ORF">TIFTF001_036688</name>
</gene>
<dbReference type="Proteomes" id="UP001187192">
    <property type="component" value="Unassembled WGS sequence"/>
</dbReference>
<name>A0AA88E8F6_FICCA</name>
<evidence type="ECO:0000313" key="1">
    <source>
        <dbReference type="EMBL" id="GMN67636.1"/>
    </source>
</evidence>